<dbReference type="PIRSF" id="PIRSF037037">
    <property type="entry name" value="Kelch-like_protein_gigaxonin"/>
    <property type="match status" value="1"/>
</dbReference>
<dbReference type="GO" id="GO:0016567">
    <property type="term" value="P:protein ubiquitination"/>
    <property type="evidence" value="ECO:0007669"/>
    <property type="project" value="UniProtKB-UniPathway"/>
</dbReference>
<feature type="domain" description="BTB" evidence="5">
    <location>
        <begin position="51"/>
        <end position="116"/>
    </location>
</feature>
<dbReference type="EnsemblMetazoa" id="GMOY011469-RA">
    <property type="protein sequence ID" value="GMOY011469-PA"/>
    <property type="gene ID" value="GMOY011469"/>
</dbReference>
<dbReference type="InterPro" id="IPR015915">
    <property type="entry name" value="Kelch-typ_b-propeller"/>
</dbReference>
<dbReference type="Gene3D" id="2.120.10.80">
    <property type="entry name" value="Kelch-type beta propeller"/>
    <property type="match status" value="1"/>
</dbReference>
<evidence type="ECO:0000256" key="3">
    <source>
        <dbReference type="ARBA" id="ARBA00022737"/>
    </source>
</evidence>
<dbReference type="PANTHER" id="PTHR45632:SF3">
    <property type="entry name" value="KELCH-LIKE PROTEIN 32"/>
    <property type="match status" value="1"/>
</dbReference>
<sequence length="570" mass="64537">MTNDSSSNNAYNAKQIHATTGYLNKETYSILDYICDPFAGFNRIRENRKLFDMQLEVNEKIFDVHKVVLAAASPFFDAMLSIEKKDGDTVKITDINEEILADIIEGIYSGKITVTESNVQRLLAASTLLQIEWITNVCCDFLKNRLLPLNCLGISKLADTCGCKELYNRCQNYIQKNYLKIVNTEEHLLLSFEEIRDLVSSEEIIVDSEINVFNAILNWIKHNPEKRLAHLADLFKYVRLPLISTKCLMNCVAAESYIKNNPRCKDLLMEAMEYHLKTEERCLLSSDNTKERKPSGMGPHVILINDGKECHMYDKDFESKFLMAPMRLERSHAAASSLRNLLYVVGGKIPSMPLHSAECYNPLTNAWTDIPPMSVKRYNFGISILGDMIYACGGNNGKVPHHRVECYDILTSKWITCPNMNSNLEGARATMSDNCIYCVGTTINQTIMERFDPREGQWCLMPPLLSCRKSTDVVSHENYLFCSGGLNSNNLAQSNGERFDVRRNKWEPISSMLSAKYGHSLLEMDGDIYAIGGDKTFTVERYNVSLNEWTLLSSHVEHAYGGAAVVNSFP</sequence>
<evidence type="ECO:0000259" key="5">
    <source>
        <dbReference type="PROSITE" id="PS50097"/>
    </source>
</evidence>
<dbReference type="InterPro" id="IPR011705">
    <property type="entry name" value="BACK"/>
</dbReference>
<dbReference type="VEuPathDB" id="VectorBase:GMOY011469"/>
<dbReference type="AlphaFoldDB" id="A0A1B0GDU5"/>
<dbReference type="EMBL" id="CCAG010012028">
    <property type="status" value="NOT_ANNOTATED_CDS"/>
    <property type="molecule type" value="Genomic_DNA"/>
</dbReference>
<dbReference type="InterPro" id="IPR011333">
    <property type="entry name" value="SKP1/BTB/POZ_sf"/>
</dbReference>
<dbReference type="SUPFAM" id="SSF54695">
    <property type="entry name" value="POZ domain"/>
    <property type="match status" value="1"/>
</dbReference>
<dbReference type="InterPro" id="IPR017096">
    <property type="entry name" value="BTB-kelch_protein"/>
</dbReference>
<dbReference type="GO" id="GO:0003779">
    <property type="term" value="F:actin binding"/>
    <property type="evidence" value="ECO:0007669"/>
    <property type="project" value="UniProtKB-KW"/>
</dbReference>
<dbReference type="SMART" id="SM00225">
    <property type="entry name" value="BTB"/>
    <property type="match status" value="1"/>
</dbReference>
<evidence type="ECO:0000256" key="2">
    <source>
        <dbReference type="ARBA" id="ARBA00022441"/>
    </source>
</evidence>
<proteinExistence type="predicted"/>
<keyword evidence="7" id="KW-1185">Reference proteome</keyword>
<comment type="function">
    <text evidence="4">Probable substrate-specific adapter of an E3 ubiquitin-protein ligase complex which mediates the ubiquitination and subsequent proteasomal degradation of target proteins. May have a role in synapse differentiation and growth.</text>
</comment>
<dbReference type="PROSITE" id="PS50097">
    <property type="entry name" value="BTB"/>
    <property type="match status" value="1"/>
</dbReference>
<dbReference type="STRING" id="37546.A0A1B0GDU5"/>
<evidence type="ECO:0000256" key="4">
    <source>
        <dbReference type="ARBA" id="ARBA00043912"/>
    </source>
</evidence>
<dbReference type="InterPro" id="IPR011043">
    <property type="entry name" value="Gal_Oxase/kelch_b-propeller"/>
</dbReference>
<dbReference type="Pfam" id="PF00651">
    <property type="entry name" value="BTB"/>
    <property type="match status" value="1"/>
</dbReference>
<reference evidence="6" key="1">
    <citation type="submission" date="2020-05" db="UniProtKB">
        <authorList>
            <consortium name="EnsemblMetazoa"/>
        </authorList>
    </citation>
    <scope>IDENTIFICATION</scope>
    <source>
        <strain evidence="6">Yale</strain>
    </source>
</reference>
<protein>
    <recommendedName>
        <fullName evidence="1">Kelch-like protein diablo</fullName>
    </recommendedName>
</protein>
<dbReference type="SMART" id="SM00875">
    <property type="entry name" value="BACK"/>
    <property type="match status" value="1"/>
</dbReference>
<dbReference type="SUPFAM" id="SSF50965">
    <property type="entry name" value="Galactose oxidase, central domain"/>
    <property type="match status" value="1"/>
</dbReference>
<organism evidence="6 7">
    <name type="scientific">Glossina morsitans morsitans</name>
    <name type="common">Savannah tsetse fly</name>
    <dbReference type="NCBI Taxonomy" id="37546"/>
    <lineage>
        <taxon>Eukaryota</taxon>
        <taxon>Metazoa</taxon>
        <taxon>Ecdysozoa</taxon>
        <taxon>Arthropoda</taxon>
        <taxon>Hexapoda</taxon>
        <taxon>Insecta</taxon>
        <taxon>Pterygota</taxon>
        <taxon>Neoptera</taxon>
        <taxon>Endopterygota</taxon>
        <taxon>Diptera</taxon>
        <taxon>Brachycera</taxon>
        <taxon>Muscomorpha</taxon>
        <taxon>Hippoboscoidea</taxon>
        <taxon>Glossinidae</taxon>
        <taxon>Glossina</taxon>
    </lineage>
</organism>
<dbReference type="UniPathway" id="UPA00143"/>
<evidence type="ECO:0000256" key="1">
    <source>
        <dbReference type="ARBA" id="ARBA00013699"/>
    </source>
</evidence>
<dbReference type="SMART" id="SM00612">
    <property type="entry name" value="Kelch"/>
    <property type="match status" value="5"/>
</dbReference>
<keyword evidence="3" id="KW-0677">Repeat</keyword>
<dbReference type="Proteomes" id="UP000092444">
    <property type="component" value="Unassembled WGS sequence"/>
</dbReference>
<dbReference type="FunFam" id="1.25.40.420:FF:000001">
    <property type="entry name" value="Kelch-like family member 12"/>
    <property type="match status" value="1"/>
</dbReference>
<dbReference type="PANTHER" id="PTHR45632">
    <property type="entry name" value="LD33804P"/>
    <property type="match status" value="1"/>
</dbReference>
<dbReference type="InterPro" id="IPR000210">
    <property type="entry name" value="BTB/POZ_dom"/>
</dbReference>
<dbReference type="Gene3D" id="3.30.710.10">
    <property type="entry name" value="Potassium Channel Kv1.1, Chain A"/>
    <property type="match status" value="1"/>
</dbReference>
<dbReference type="Gene3D" id="1.25.40.420">
    <property type="match status" value="1"/>
</dbReference>
<dbReference type="InterPro" id="IPR006652">
    <property type="entry name" value="Kelch_1"/>
</dbReference>
<keyword evidence="2" id="KW-0880">Kelch repeat</keyword>
<accession>A0A1B0GDU5</accession>
<dbReference type="Pfam" id="PF07707">
    <property type="entry name" value="BACK"/>
    <property type="match status" value="1"/>
</dbReference>
<dbReference type="Pfam" id="PF01344">
    <property type="entry name" value="Kelch_1"/>
    <property type="match status" value="4"/>
</dbReference>
<dbReference type="PhylomeDB" id="A0A1B0GDU5"/>
<evidence type="ECO:0000313" key="6">
    <source>
        <dbReference type="EnsemblMetazoa" id="GMOY011469-PA"/>
    </source>
</evidence>
<evidence type="ECO:0000313" key="7">
    <source>
        <dbReference type="Proteomes" id="UP000092444"/>
    </source>
</evidence>
<name>A0A1B0GDU5_GLOMM</name>